<dbReference type="InterPro" id="IPR002220">
    <property type="entry name" value="DapA-like"/>
</dbReference>
<dbReference type="AlphaFoldDB" id="A0A1H7Q0G1"/>
<dbReference type="SUPFAM" id="SSF51569">
    <property type="entry name" value="Aldolase"/>
    <property type="match status" value="1"/>
</dbReference>
<sequence>MTATKLTSKSLGGNWGTILLPINKDGSIDFSKLNDEIDYLIAAGTDGIYTNGTAGEFYNITEDEYDKISELVAIKCRQENRLFQLGVSHMSPIITAGRLQRSVTLKANAFQLILPDWIPLNRQEQDEFMLHVQSLAKDTPLILYNPPHAKSKLDVSDFLRLETLVETLIGIKVADGDATWYQSMIPVAAKLAVFVPGHHLATGVKMKVAAGAYSNVACLNPRGAQKWWEMMKDDLEGALHIERLIVEFMTTVVVPFQKKGFSNPALDKFLAAIGGWASVETRLRGPYSSIEMSEVNEARKIAERILPKFLLAI</sequence>
<dbReference type="Pfam" id="PF00701">
    <property type="entry name" value="DHDPS"/>
    <property type="match status" value="1"/>
</dbReference>
<dbReference type="GO" id="GO:0008840">
    <property type="term" value="F:4-hydroxy-tetrahydrodipicolinate synthase activity"/>
    <property type="evidence" value="ECO:0007669"/>
    <property type="project" value="TreeGrafter"/>
</dbReference>
<protein>
    <submittedName>
        <fullName evidence="5">Dihydrodipicolinate synthase/N-acetylneuraminate lyase</fullName>
    </submittedName>
</protein>
<dbReference type="STRING" id="407022.SAMN05661044_02413"/>
<dbReference type="Gene3D" id="3.20.20.70">
    <property type="entry name" value="Aldolase class I"/>
    <property type="match status" value="1"/>
</dbReference>
<organism evidence="5 6">
    <name type="scientific">Olivibacter domesticus</name>
    <name type="common">Pseudosphingobacterium domesticum</name>
    <dbReference type="NCBI Taxonomy" id="407022"/>
    <lineage>
        <taxon>Bacteria</taxon>
        <taxon>Pseudomonadati</taxon>
        <taxon>Bacteroidota</taxon>
        <taxon>Sphingobacteriia</taxon>
        <taxon>Sphingobacteriales</taxon>
        <taxon>Sphingobacteriaceae</taxon>
        <taxon>Olivibacter</taxon>
    </lineage>
</organism>
<dbReference type="EMBL" id="FOAF01000002">
    <property type="protein sequence ID" value="SEL41194.1"/>
    <property type="molecule type" value="Genomic_DNA"/>
</dbReference>
<evidence type="ECO:0000256" key="2">
    <source>
        <dbReference type="ARBA" id="ARBA00023239"/>
    </source>
</evidence>
<name>A0A1H7Q0G1_OLID1</name>
<keyword evidence="6" id="KW-1185">Reference proteome</keyword>
<feature type="active site" description="Proton donor/acceptor" evidence="4">
    <location>
        <position position="144"/>
    </location>
</feature>
<accession>A0A1H7Q0G1</accession>
<proteinExistence type="inferred from homology"/>
<dbReference type="InterPro" id="IPR013785">
    <property type="entry name" value="Aldolase_TIM"/>
</dbReference>
<evidence type="ECO:0000256" key="1">
    <source>
        <dbReference type="ARBA" id="ARBA00007592"/>
    </source>
</evidence>
<dbReference type="PANTHER" id="PTHR12128">
    <property type="entry name" value="DIHYDRODIPICOLINATE SYNTHASE"/>
    <property type="match status" value="1"/>
</dbReference>
<dbReference type="CDD" id="cd00408">
    <property type="entry name" value="DHDPS-like"/>
    <property type="match status" value="1"/>
</dbReference>
<gene>
    <name evidence="5" type="ORF">SAMN05661044_02413</name>
</gene>
<evidence type="ECO:0000313" key="5">
    <source>
        <dbReference type="EMBL" id="SEL41194.1"/>
    </source>
</evidence>
<evidence type="ECO:0000256" key="3">
    <source>
        <dbReference type="PIRNR" id="PIRNR001365"/>
    </source>
</evidence>
<dbReference type="RefSeq" id="WP_093324460.1">
    <property type="nucleotide sequence ID" value="NZ_FOAF01000002.1"/>
</dbReference>
<feature type="active site" description="Schiff-base intermediate with substrate" evidence="4">
    <location>
        <position position="172"/>
    </location>
</feature>
<dbReference type="Proteomes" id="UP000199421">
    <property type="component" value="Unassembled WGS sequence"/>
</dbReference>
<evidence type="ECO:0000313" key="6">
    <source>
        <dbReference type="Proteomes" id="UP000199421"/>
    </source>
</evidence>
<dbReference type="PIRSF" id="PIRSF001365">
    <property type="entry name" value="DHDPS"/>
    <property type="match status" value="1"/>
</dbReference>
<dbReference type="OrthoDB" id="9778880at2"/>
<dbReference type="PANTHER" id="PTHR12128:SF66">
    <property type="entry name" value="4-HYDROXY-2-OXOGLUTARATE ALDOLASE, MITOCHONDRIAL"/>
    <property type="match status" value="1"/>
</dbReference>
<reference evidence="6" key="1">
    <citation type="submission" date="2016-10" db="EMBL/GenBank/DDBJ databases">
        <authorList>
            <person name="Varghese N."/>
            <person name="Submissions S."/>
        </authorList>
    </citation>
    <scope>NUCLEOTIDE SEQUENCE [LARGE SCALE GENOMIC DNA]</scope>
    <source>
        <strain evidence="6">DSM 18733</strain>
    </source>
</reference>
<keyword evidence="2 3" id="KW-0456">Lyase</keyword>
<evidence type="ECO:0000256" key="4">
    <source>
        <dbReference type="PIRSR" id="PIRSR001365-1"/>
    </source>
</evidence>
<comment type="similarity">
    <text evidence="1 3">Belongs to the DapA family.</text>
</comment>
<dbReference type="SMART" id="SM01130">
    <property type="entry name" value="DHDPS"/>
    <property type="match status" value="1"/>
</dbReference>